<dbReference type="SUPFAM" id="SSF48452">
    <property type="entry name" value="TPR-like"/>
    <property type="match status" value="2"/>
</dbReference>
<dbReference type="InterPro" id="IPR011990">
    <property type="entry name" value="TPR-like_helical_dom_sf"/>
</dbReference>
<keyword evidence="2 3" id="KW-0238">DNA-binding</keyword>
<dbReference type="PROSITE" id="PS51755">
    <property type="entry name" value="OMPR_PHOB"/>
    <property type="match status" value="1"/>
</dbReference>
<dbReference type="Pfam" id="PF25872">
    <property type="entry name" value="HTH_77"/>
    <property type="match status" value="1"/>
</dbReference>
<dbReference type="Gene3D" id="1.10.10.10">
    <property type="entry name" value="Winged helix-like DNA-binding domain superfamily/Winged helix DNA-binding domain"/>
    <property type="match status" value="1"/>
</dbReference>
<accession>A0ABW3YE77</accession>
<dbReference type="SMART" id="SM00862">
    <property type="entry name" value="Trans_reg_C"/>
    <property type="match status" value="1"/>
</dbReference>
<protein>
    <submittedName>
        <fullName evidence="5">BTAD domain-containing putative transcriptional regulator</fullName>
    </submittedName>
</protein>
<evidence type="ECO:0000313" key="6">
    <source>
        <dbReference type="Proteomes" id="UP001597260"/>
    </source>
</evidence>
<reference evidence="6" key="1">
    <citation type="journal article" date="2019" name="Int. J. Syst. Evol. Microbiol.">
        <title>The Global Catalogue of Microorganisms (GCM) 10K type strain sequencing project: providing services to taxonomists for standard genome sequencing and annotation.</title>
        <authorList>
            <consortium name="The Broad Institute Genomics Platform"/>
            <consortium name="The Broad Institute Genome Sequencing Center for Infectious Disease"/>
            <person name="Wu L."/>
            <person name="Ma J."/>
        </authorList>
    </citation>
    <scope>NUCLEOTIDE SEQUENCE [LARGE SCALE GENOMIC DNA]</scope>
    <source>
        <strain evidence="6">JCM 31037</strain>
    </source>
</reference>
<dbReference type="Pfam" id="PF00486">
    <property type="entry name" value="Trans_reg_C"/>
    <property type="match status" value="1"/>
</dbReference>
<dbReference type="EMBL" id="JBHTMP010000024">
    <property type="protein sequence ID" value="MFD1322762.1"/>
    <property type="molecule type" value="Genomic_DNA"/>
</dbReference>
<dbReference type="RefSeq" id="WP_377571918.1">
    <property type="nucleotide sequence ID" value="NZ_JBHTMP010000024.1"/>
</dbReference>
<proteinExistence type="inferred from homology"/>
<dbReference type="Gene3D" id="3.40.50.300">
    <property type="entry name" value="P-loop containing nucleotide triphosphate hydrolases"/>
    <property type="match status" value="1"/>
</dbReference>
<feature type="DNA-binding region" description="OmpR/PhoB-type" evidence="3">
    <location>
        <begin position="11"/>
        <end position="108"/>
    </location>
</feature>
<dbReference type="PRINTS" id="PR00364">
    <property type="entry name" value="DISEASERSIST"/>
</dbReference>
<organism evidence="5 6">
    <name type="scientific">Micromonospora sonneratiae</name>
    <dbReference type="NCBI Taxonomy" id="1184706"/>
    <lineage>
        <taxon>Bacteria</taxon>
        <taxon>Bacillati</taxon>
        <taxon>Actinomycetota</taxon>
        <taxon>Actinomycetes</taxon>
        <taxon>Micromonosporales</taxon>
        <taxon>Micromonosporaceae</taxon>
        <taxon>Micromonospora</taxon>
    </lineage>
</organism>
<evidence type="ECO:0000256" key="2">
    <source>
        <dbReference type="ARBA" id="ARBA00023125"/>
    </source>
</evidence>
<dbReference type="InterPro" id="IPR001867">
    <property type="entry name" value="OmpR/PhoB-type_DNA-bd"/>
</dbReference>
<evidence type="ECO:0000256" key="1">
    <source>
        <dbReference type="ARBA" id="ARBA00005820"/>
    </source>
</evidence>
<dbReference type="PANTHER" id="PTHR47691:SF3">
    <property type="entry name" value="HTH-TYPE TRANSCRIPTIONAL REGULATOR RV0890C-RELATED"/>
    <property type="match status" value="1"/>
</dbReference>
<dbReference type="Proteomes" id="UP001597260">
    <property type="component" value="Unassembled WGS sequence"/>
</dbReference>
<dbReference type="Pfam" id="PF03704">
    <property type="entry name" value="BTAD"/>
    <property type="match status" value="1"/>
</dbReference>
<dbReference type="InterPro" id="IPR036388">
    <property type="entry name" value="WH-like_DNA-bd_sf"/>
</dbReference>
<dbReference type="SMART" id="SM01043">
    <property type="entry name" value="BTAD"/>
    <property type="match status" value="1"/>
</dbReference>
<dbReference type="SUPFAM" id="SSF52540">
    <property type="entry name" value="P-loop containing nucleoside triphosphate hydrolases"/>
    <property type="match status" value="1"/>
</dbReference>
<dbReference type="InterPro" id="IPR027417">
    <property type="entry name" value="P-loop_NTPase"/>
</dbReference>
<dbReference type="CDD" id="cd15831">
    <property type="entry name" value="BTAD"/>
    <property type="match status" value="1"/>
</dbReference>
<dbReference type="InterPro" id="IPR005158">
    <property type="entry name" value="BTAD"/>
</dbReference>
<dbReference type="Gene3D" id="1.25.40.10">
    <property type="entry name" value="Tetratricopeptide repeat domain"/>
    <property type="match status" value="2"/>
</dbReference>
<comment type="caution">
    <text evidence="5">The sequence shown here is derived from an EMBL/GenBank/DDBJ whole genome shotgun (WGS) entry which is preliminary data.</text>
</comment>
<evidence type="ECO:0000259" key="4">
    <source>
        <dbReference type="PROSITE" id="PS51755"/>
    </source>
</evidence>
<sequence length="1041" mass="112251">MAEDDGPSAVADIRLLGPLEVSVRHDTGRRHRVVLGGPRQRTLFGLLALRAPEVVSRPYLIDGIWGEDPPPSSTKTLHAHVAYARRALTSAGLSSLIVTRPPGYALAGDAVDIDVRRFEDLVTRGRRALRAGATSEAAESLRAALRLWRGDVLADCPIGEWARAEAAMWEEARRYAIEDLYTAELALGEHARVATELEALVVREPLRERLWELLMIALYRAGRQGDALGAYRRARTALVEELGIEPGRRLRDVEAAILAGRDVADTEGGDETGTAGDRDVAVQSAGSVAVRLPAPLTRLIGREAEVTEVRALLGSRRLVTLTGIGGCGKTRLAIAVADGATTGDEPGPCFVELSALTDPDLVAATVATALGLPERPDLAPFESLSRHLRTERLLLVLDNCEHLVDACAGLVGSLLSRCPEVRVLATSREPLGVPDELVYPVAPLSIPTGSMTGGLAEARRYDAIRLFLDRTAVPVVRDLRDSDAAVLAAICAGLDGLPLAIELAAARTPVLTLREIADRLRDPDLLRTAQPATRRRQDTLDTAMAWSYQLLSPVRQGWFRRLAVFSGGFTLDAVEAVAPSSTERAMDVLADLVARSLVVMERRRDRARYRLLETIRHYAVVRLSESAEELAQAYRCHAAYYRALAEEVDGKLHGPELEQLLDRLTVEHDNLVAAQAWHSRHGSRLEQLRLAAGLARYCHLRGRYRDGRRWLEDALSTSGDEPVPELARACLSAAYLALFDCDYAAATEYGERAVAVHRELGDETGGARSMSLLASVDREQGRSARSLSRYAEALAVYRAAADRRGVADTLLMSGFTSWLTGDLDRAEPLVEAALAEFHQLGDPEGVASARVHLAAVAYYRSQGARARWLAEDALARFREFEFKEGIAWALNMVGLVEHRDGQLGVAMELLRRSLDTHCAVGDRWRAASVLEAMAAVLADGGAAAVLADGGGTAVVPADGGATVAAAELLGAAAAIRDAIGAPVPRSERAAHAATVGKLNRAMTDRAFYAAWARGEGHRLSDLPGRVAELLPVEPTLLVATG</sequence>
<dbReference type="InterPro" id="IPR058852">
    <property type="entry name" value="HTH_77"/>
</dbReference>
<evidence type="ECO:0000256" key="3">
    <source>
        <dbReference type="PROSITE-ProRule" id="PRU01091"/>
    </source>
</evidence>
<feature type="domain" description="OmpR/PhoB-type" evidence="4">
    <location>
        <begin position="11"/>
        <end position="108"/>
    </location>
</feature>
<dbReference type="SUPFAM" id="SSF46894">
    <property type="entry name" value="C-terminal effector domain of the bipartite response regulators"/>
    <property type="match status" value="1"/>
</dbReference>
<name>A0ABW3YE77_9ACTN</name>
<comment type="similarity">
    <text evidence="1">Belongs to the AfsR/DnrI/RedD regulatory family.</text>
</comment>
<evidence type="ECO:0000313" key="5">
    <source>
        <dbReference type="EMBL" id="MFD1322762.1"/>
    </source>
</evidence>
<gene>
    <name evidence="5" type="ORF">ACFQ4H_16815</name>
</gene>
<dbReference type="InterPro" id="IPR016032">
    <property type="entry name" value="Sig_transdc_resp-reg_C-effctor"/>
</dbReference>
<dbReference type="PANTHER" id="PTHR47691">
    <property type="entry name" value="REGULATOR-RELATED"/>
    <property type="match status" value="1"/>
</dbReference>
<keyword evidence="6" id="KW-1185">Reference proteome</keyword>